<dbReference type="HOGENOM" id="CLU_2172376_0_0_1"/>
<organism evidence="1">
    <name type="scientific">Rhizophagus irregularis (strain DAOM 181602 / DAOM 197198 / MUCL 43194)</name>
    <name type="common">Arbuscular mycorrhizal fungus</name>
    <name type="synonym">Glomus intraradices</name>
    <dbReference type="NCBI Taxonomy" id="747089"/>
    <lineage>
        <taxon>Eukaryota</taxon>
        <taxon>Fungi</taxon>
        <taxon>Fungi incertae sedis</taxon>
        <taxon>Mucoromycota</taxon>
        <taxon>Glomeromycotina</taxon>
        <taxon>Glomeromycetes</taxon>
        <taxon>Glomerales</taxon>
        <taxon>Glomeraceae</taxon>
        <taxon>Rhizophagus</taxon>
    </lineage>
</organism>
<name>U9TY31_RHIID</name>
<dbReference type="EMBL" id="KI284287">
    <property type="protein sequence ID" value="ESA13054.1"/>
    <property type="molecule type" value="Genomic_DNA"/>
</dbReference>
<gene>
    <name evidence="1" type="ORF">GLOINDRAFT_347089</name>
</gene>
<evidence type="ECO:0000313" key="1">
    <source>
        <dbReference type="EMBL" id="ESA13054.1"/>
    </source>
</evidence>
<proteinExistence type="predicted"/>
<sequence>MNNALIIPIIKLKPIPIKPLLICPLDPSSVSDSTGTLVTTFWTTTVFDGGTLTSTTVATPFIVVGTIVLKPGTSEVEETKVVKVLNFWAGPFVGGGLAGGAAFGNGVMAG</sequence>
<reference evidence="1" key="1">
    <citation type="submission" date="2013-07" db="EMBL/GenBank/DDBJ databases">
        <title>The genome of an arbuscular mycorrhizal fungus provides insights into the evolution of the oldest plant symbiosis.</title>
        <authorList>
            <consortium name="DOE Joint Genome Institute"/>
            <person name="Tisserant E."/>
            <person name="Malbreil M."/>
            <person name="Kuo A."/>
            <person name="Kohler A."/>
            <person name="Symeonidi A."/>
            <person name="Balestrini R."/>
            <person name="Charron P."/>
            <person name="Duensing N."/>
            <person name="Frei-dit-Frey N."/>
            <person name="Gianinazzi-Pearson V."/>
            <person name="Gilbert B."/>
            <person name="Handa Y."/>
            <person name="Hijri M."/>
            <person name="Kaul R."/>
            <person name="Kawaguchi M."/>
            <person name="Krajinski F."/>
            <person name="Lammers P."/>
            <person name="Lapierre D."/>
            <person name="Masclaux F.G."/>
            <person name="Murat C."/>
            <person name="Morin E."/>
            <person name="Ndikumana S."/>
            <person name="Pagni M."/>
            <person name="Petitpierre D."/>
            <person name="Requena N."/>
            <person name="Rosikiewicz P."/>
            <person name="Riley R."/>
            <person name="Saito K."/>
            <person name="San Clemente H."/>
            <person name="Shapiro H."/>
            <person name="van Tuinen D."/>
            <person name="Becard G."/>
            <person name="Bonfante P."/>
            <person name="Paszkowski U."/>
            <person name="Shachar-Hill Y."/>
            <person name="Young J.P."/>
            <person name="Sanders I.R."/>
            <person name="Henrissat B."/>
            <person name="Rensing S.A."/>
            <person name="Grigoriev I.V."/>
            <person name="Corradi N."/>
            <person name="Roux C."/>
            <person name="Martin F."/>
        </authorList>
    </citation>
    <scope>NUCLEOTIDE SEQUENCE</scope>
    <source>
        <strain evidence="1">DAOM 197198</strain>
    </source>
</reference>
<dbReference type="AlphaFoldDB" id="U9TY31"/>
<protein>
    <submittedName>
        <fullName evidence="1">Uncharacterized protein</fullName>
    </submittedName>
</protein>
<accession>U9TY31</accession>